<evidence type="ECO:0000259" key="4">
    <source>
        <dbReference type="Pfam" id="PF13377"/>
    </source>
</evidence>
<evidence type="ECO:0000256" key="2">
    <source>
        <dbReference type="ARBA" id="ARBA00023125"/>
    </source>
</evidence>
<dbReference type="EMBL" id="RZGZ01000001">
    <property type="protein sequence ID" value="RUR03394.1"/>
    <property type="molecule type" value="Genomic_DNA"/>
</dbReference>
<evidence type="ECO:0000313" key="5">
    <source>
        <dbReference type="EMBL" id="RUR03394.1"/>
    </source>
</evidence>
<dbReference type="GO" id="GO:0000976">
    <property type="term" value="F:transcription cis-regulatory region binding"/>
    <property type="evidence" value="ECO:0007669"/>
    <property type="project" value="TreeGrafter"/>
</dbReference>
<dbReference type="InterPro" id="IPR028082">
    <property type="entry name" value="Peripla_BP_I"/>
</dbReference>
<dbReference type="PANTHER" id="PTHR30146">
    <property type="entry name" value="LACI-RELATED TRANSCRIPTIONAL REPRESSOR"/>
    <property type="match status" value="1"/>
</dbReference>
<feature type="domain" description="Transcriptional regulator LacI/GalR-like sensor" evidence="4">
    <location>
        <begin position="128"/>
        <end position="286"/>
    </location>
</feature>
<keyword evidence="3" id="KW-0804">Transcription</keyword>
<name>A0A3S0XQN8_9MICO</name>
<evidence type="ECO:0000256" key="3">
    <source>
        <dbReference type="ARBA" id="ARBA00023163"/>
    </source>
</evidence>
<dbReference type="AlphaFoldDB" id="A0A3S0XQN8"/>
<dbReference type="RefSeq" id="WP_127046740.1">
    <property type="nucleotide sequence ID" value="NZ_RZGZ01000001.1"/>
</dbReference>
<dbReference type="GO" id="GO:0003700">
    <property type="term" value="F:DNA-binding transcription factor activity"/>
    <property type="evidence" value="ECO:0007669"/>
    <property type="project" value="TreeGrafter"/>
</dbReference>
<protein>
    <submittedName>
        <fullName evidence="5">LacI family transcriptional regulator</fullName>
    </submittedName>
</protein>
<organism evidence="5 6">
    <name type="scientific">Labedella endophytica</name>
    <dbReference type="NCBI Taxonomy" id="1523160"/>
    <lineage>
        <taxon>Bacteria</taxon>
        <taxon>Bacillati</taxon>
        <taxon>Actinomycetota</taxon>
        <taxon>Actinomycetes</taxon>
        <taxon>Micrococcales</taxon>
        <taxon>Microbacteriaceae</taxon>
        <taxon>Labedella</taxon>
    </lineage>
</organism>
<evidence type="ECO:0000313" key="6">
    <source>
        <dbReference type="Proteomes" id="UP000274909"/>
    </source>
</evidence>
<reference evidence="5 6" key="1">
    <citation type="submission" date="2018-12" db="EMBL/GenBank/DDBJ databases">
        <authorList>
            <person name="Li F."/>
        </authorList>
    </citation>
    <scope>NUCLEOTIDE SEQUENCE [LARGE SCALE GENOMIC DNA]</scope>
    <source>
        <strain evidence="5 6">EGI 6500705</strain>
    </source>
</reference>
<keyword evidence="1" id="KW-0805">Transcription regulation</keyword>
<sequence length="293" mass="30841">MISSPADRQRAAVTTTIGLCLHQPRRRVPMEPFWMRVIAGMEDTLEDAGASLLVRVVGDVAEELATYERWAVDGSVSAVIVANLVADDPRIDALSSVGLPAVVMGRPVGVDGFSSVHAVNASVMTDLVRFLVDAGHERIAHVAGPPDLEHVRSRNRALEEAGARARVSVMIVEADFTGPGGAAATRDLLADGPDGPTAIIFDNDVMALGGLETVREAGLNVPGDVSIVAWDDSVHCQMASPPLSALTYDLPGYGRATATAILTHLETGREVHVDLGPARLVERASTAPRALVP</sequence>
<gene>
    <name evidence="5" type="ORF">ELQ94_02280</name>
</gene>
<accession>A0A3S0XQN8</accession>
<dbReference type="CDD" id="cd06267">
    <property type="entry name" value="PBP1_LacI_sugar_binding-like"/>
    <property type="match status" value="1"/>
</dbReference>
<dbReference type="Pfam" id="PF13377">
    <property type="entry name" value="Peripla_BP_3"/>
    <property type="match status" value="1"/>
</dbReference>
<dbReference type="InterPro" id="IPR046335">
    <property type="entry name" value="LacI/GalR-like_sensor"/>
</dbReference>
<dbReference type="SUPFAM" id="SSF53822">
    <property type="entry name" value="Periplasmic binding protein-like I"/>
    <property type="match status" value="1"/>
</dbReference>
<keyword evidence="2" id="KW-0238">DNA-binding</keyword>
<dbReference type="Proteomes" id="UP000274909">
    <property type="component" value="Unassembled WGS sequence"/>
</dbReference>
<dbReference type="Gene3D" id="3.40.50.2300">
    <property type="match status" value="2"/>
</dbReference>
<evidence type="ECO:0000256" key="1">
    <source>
        <dbReference type="ARBA" id="ARBA00023015"/>
    </source>
</evidence>
<dbReference type="PANTHER" id="PTHR30146:SF155">
    <property type="entry name" value="ALANINE RACEMASE"/>
    <property type="match status" value="1"/>
</dbReference>
<keyword evidence="6" id="KW-1185">Reference proteome</keyword>
<proteinExistence type="predicted"/>
<comment type="caution">
    <text evidence="5">The sequence shown here is derived from an EMBL/GenBank/DDBJ whole genome shotgun (WGS) entry which is preliminary data.</text>
</comment>
<dbReference type="OrthoDB" id="1938857at2"/>